<evidence type="ECO:0000313" key="3">
    <source>
        <dbReference type="Proteomes" id="UP000265520"/>
    </source>
</evidence>
<comment type="caution">
    <text evidence="2">The sequence shown here is derived from an EMBL/GenBank/DDBJ whole genome shotgun (WGS) entry which is preliminary data.</text>
</comment>
<dbReference type="EMBL" id="LXQA010712693">
    <property type="protein sequence ID" value="MCI67252.1"/>
    <property type="molecule type" value="Genomic_DNA"/>
</dbReference>
<accession>A0A392U1G5</accession>
<protein>
    <submittedName>
        <fullName evidence="2">Uncharacterized protein</fullName>
    </submittedName>
</protein>
<keyword evidence="3" id="KW-1185">Reference proteome</keyword>
<name>A0A392U1G5_9FABA</name>
<evidence type="ECO:0000313" key="2">
    <source>
        <dbReference type="EMBL" id="MCI67252.1"/>
    </source>
</evidence>
<evidence type="ECO:0000256" key="1">
    <source>
        <dbReference type="SAM" id="MobiDB-lite"/>
    </source>
</evidence>
<reference evidence="2 3" key="1">
    <citation type="journal article" date="2018" name="Front. Plant Sci.">
        <title>Red Clover (Trifolium pratense) and Zigzag Clover (T. medium) - A Picture of Genomic Similarities and Differences.</title>
        <authorList>
            <person name="Dluhosova J."/>
            <person name="Istvanek J."/>
            <person name="Nedelnik J."/>
            <person name="Repkova J."/>
        </authorList>
    </citation>
    <scope>NUCLEOTIDE SEQUENCE [LARGE SCALE GENOMIC DNA]</scope>
    <source>
        <strain evidence="3">cv. 10/8</strain>
        <tissue evidence="2">Leaf</tissue>
    </source>
</reference>
<feature type="compositionally biased region" description="Polar residues" evidence="1">
    <location>
        <begin position="63"/>
        <end position="83"/>
    </location>
</feature>
<feature type="non-terminal residue" evidence="2">
    <location>
        <position position="83"/>
    </location>
</feature>
<feature type="non-terminal residue" evidence="2">
    <location>
        <position position="1"/>
    </location>
</feature>
<organism evidence="2 3">
    <name type="scientific">Trifolium medium</name>
    <dbReference type="NCBI Taxonomy" id="97028"/>
    <lineage>
        <taxon>Eukaryota</taxon>
        <taxon>Viridiplantae</taxon>
        <taxon>Streptophyta</taxon>
        <taxon>Embryophyta</taxon>
        <taxon>Tracheophyta</taxon>
        <taxon>Spermatophyta</taxon>
        <taxon>Magnoliopsida</taxon>
        <taxon>eudicotyledons</taxon>
        <taxon>Gunneridae</taxon>
        <taxon>Pentapetalae</taxon>
        <taxon>rosids</taxon>
        <taxon>fabids</taxon>
        <taxon>Fabales</taxon>
        <taxon>Fabaceae</taxon>
        <taxon>Papilionoideae</taxon>
        <taxon>50 kb inversion clade</taxon>
        <taxon>NPAAA clade</taxon>
        <taxon>Hologalegina</taxon>
        <taxon>IRL clade</taxon>
        <taxon>Trifolieae</taxon>
        <taxon>Trifolium</taxon>
    </lineage>
</organism>
<feature type="region of interest" description="Disordered" evidence="1">
    <location>
        <begin position="1"/>
        <end position="83"/>
    </location>
</feature>
<feature type="compositionally biased region" description="Basic and acidic residues" evidence="1">
    <location>
        <begin position="1"/>
        <end position="14"/>
    </location>
</feature>
<dbReference type="Proteomes" id="UP000265520">
    <property type="component" value="Unassembled WGS sequence"/>
</dbReference>
<dbReference type="AlphaFoldDB" id="A0A392U1G5"/>
<proteinExistence type="predicted"/>
<sequence>EGRSKMKHDKESKQNESSGTDSDDIPLTQKLKQKTSKAYAQEMHKKFSTDQIPGFDIPLTTVLPETQPINLSSSTSVDTAELD</sequence>